<dbReference type="PANTHER" id="PTHR16207">
    <property type="entry name" value="SET DOMAIN-CONTAINING PROTEIN"/>
    <property type="match status" value="1"/>
</dbReference>
<dbReference type="InterPro" id="IPR046432">
    <property type="entry name" value="TASOR"/>
</dbReference>
<evidence type="ECO:0000313" key="2">
    <source>
        <dbReference type="EMBL" id="KAK1158449.1"/>
    </source>
</evidence>
<dbReference type="PANTHER" id="PTHR16207:SF1">
    <property type="entry name" value="PROTEIN TASOR"/>
    <property type="match status" value="1"/>
</dbReference>
<protein>
    <submittedName>
        <fullName evidence="2">Protein TASOR-like</fullName>
    </submittedName>
</protein>
<comment type="caution">
    <text evidence="2">The sequence shown here is derived from an EMBL/GenBank/DDBJ whole genome shotgun (WGS) entry which is preliminary data.</text>
</comment>
<proteinExistence type="predicted"/>
<accession>A0AAD8FZ53</accession>
<dbReference type="GO" id="GO:0000792">
    <property type="term" value="C:heterochromatin"/>
    <property type="evidence" value="ECO:0007669"/>
    <property type="project" value="TreeGrafter"/>
</dbReference>
<dbReference type="GO" id="GO:0045814">
    <property type="term" value="P:negative regulation of gene expression, epigenetic"/>
    <property type="evidence" value="ECO:0007669"/>
    <property type="project" value="InterPro"/>
</dbReference>
<dbReference type="Proteomes" id="UP001230051">
    <property type="component" value="Unassembled WGS sequence"/>
</dbReference>
<dbReference type="GO" id="GO:0003682">
    <property type="term" value="F:chromatin binding"/>
    <property type="evidence" value="ECO:0007669"/>
    <property type="project" value="TreeGrafter"/>
</dbReference>
<feature type="region of interest" description="Disordered" evidence="1">
    <location>
        <begin position="1"/>
        <end position="78"/>
    </location>
</feature>
<dbReference type="GO" id="GO:0097355">
    <property type="term" value="P:protein localization to heterochromatin"/>
    <property type="evidence" value="ECO:0007669"/>
    <property type="project" value="TreeGrafter"/>
</dbReference>
<reference evidence="2" key="1">
    <citation type="submission" date="2022-02" db="EMBL/GenBank/DDBJ databases">
        <title>Atlantic sturgeon de novo genome assembly.</title>
        <authorList>
            <person name="Stock M."/>
            <person name="Klopp C."/>
            <person name="Guiguen Y."/>
            <person name="Cabau C."/>
            <person name="Parinello H."/>
            <person name="Santidrian Yebra-Pimentel E."/>
            <person name="Kuhl H."/>
            <person name="Dirks R.P."/>
            <person name="Guessner J."/>
            <person name="Wuertz S."/>
            <person name="Du K."/>
            <person name="Schartl M."/>
        </authorList>
    </citation>
    <scope>NUCLEOTIDE SEQUENCE</scope>
    <source>
        <strain evidence="2">STURGEONOMICS-FGT-2020</strain>
        <tissue evidence="2">Whole blood</tissue>
    </source>
</reference>
<dbReference type="EMBL" id="JAGXEW010000024">
    <property type="protein sequence ID" value="KAK1158449.1"/>
    <property type="molecule type" value="Genomic_DNA"/>
</dbReference>
<organism evidence="2 3">
    <name type="scientific">Acipenser oxyrinchus oxyrinchus</name>
    <dbReference type="NCBI Taxonomy" id="40147"/>
    <lineage>
        <taxon>Eukaryota</taxon>
        <taxon>Metazoa</taxon>
        <taxon>Chordata</taxon>
        <taxon>Craniata</taxon>
        <taxon>Vertebrata</taxon>
        <taxon>Euteleostomi</taxon>
        <taxon>Actinopterygii</taxon>
        <taxon>Chondrostei</taxon>
        <taxon>Acipenseriformes</taxon>
        <taxon>Acipenseridae</taxon>
        <taxon>Acipenser</taxon>
    </lineage>
</organism>
<sequence>MASSNQNVGQETKGDGRSRGGSVSIENSDVPRHLMPGSALTSKQDGEQAVCEGGPVQLAGQEDAERRRSSMSDLKTSVNGSAAFEKAALEQPRRSFHIPRKNKEKKALFQFMSLDSREFKEILKIMSSSYLDPSSGSTFSYKKASLIHSELLEKEVGIHFENIYI</sequence>
<keyword evidence="3" id="KW-1185">Reference proteome</keyword>
<dbReference type="GO" id="GO:0005654">
    <property type="term" value="C:nucleoplasm"/>
    <property type="evidence" value="ECO:0007669"/>
    <property type="project" value="TreeGrafter"/>
</dbReference>
<dbReference type="AlphaFoldDB" id="A0AAD8FZ53"/>
<gene>
    <name evidence="2" type="primary">Tasor</name>
    <name evidence="2" type="ORF">AOXY_G23378</name>
</gene>
<evidence type="ECO:0000256" key="1">
    <source>
        <dbReference type="SAM" id="MobiDB-lite"/>
    </source>
</evidence>
<feature type="compositionally biased region" description="Polar residues" evidence="1">
    <location>
        <begin position="1"/>
        <end position="10"/>
    </location>
</feature>
<evidence type="ECO:0000313" key="3">
    <source>
        <dbReference type="Proteomes" id="UP001230051"/>
    </source>
</evidence>
<name>A0AAD8FZ53_ACIOX</name>